<keyword evidence="5" id="KW-1185">Reference proteome</keyword>
<protein>
    <recommendedName>
        <fullName evidence="3">Prepilin type IV endopeptidase peptidase domain-containing protein</fullName>
    </recommendedName>
</protein>
<dbReference type="Proteomes" id="UP000789845">
    <property type="component" value="Unassembled WGS sequence"/>
</dbReference>
<dbReference type="EMBL" id="CAKJTG010000017">
    <property type="protein sequence ID" value="CAG9609228.1"/>
    <property type="molecule type" value="Genomic_DNA"/>
</dbReference>
<accession>A0A9C7LBT2</accession>
<feature type="transmembrane region" description="Helical" evidence="2">
    <location>
        <begin position="29"/>
        <end position="46"/>
    </location>
</feature>
<keyword evidence="2" id="KW-0472">Membrane</keyword>
<keyword evidence="2" id="KW-1133">Transmembrane helix</keyword>
<dbReference type="PANTHER" id="PTHR30487:SF0">
    <property type="entry name" value="PREPILIN LEADER PEPTIDASE_N-METHYLTRANSFERASE-RELATED"/>
    <property type="match status" value="1"/>
</dbReference>
<feature type="domain" description="Prepilin type IV endopeptidase peptidase" evidence="3">
    <location>
        <begin position="5"/>
        <end position="108"/>
    </location>
</feature>
<name>A0A9C7LBT2_9BACI</name>
<keyword evidence="2" id="KW-0812">Transmembrane</keyword>
<comment type="similarity">
    <text evidence="1">Belongs to the peptidase A24 family.</text>
</comment>
<organism evidence="4 5">
    <name type="scientific">Pseudoneobacillus rhizosphaerae</name>
    <dbReference type="NCBI Taxonomy" id="2880968"/>
    <lineage>
        <taxon>Bacteria</taxon>
        <taxon>Bacillati</taxon>
        <taxon>Bacillota</taxon>
        <taxon>Bacilli</taxon>
        <taxon>Bacillales</taxon>
        <taxon>Bacillaceae</taxon>
        <taxon>Pseudoneobacillus</taxon>
    </lineage>
</organism>
<feature type="transmembrane region" description="Helical" evidence="2">
    <location>
        <begin position="53"/>
        <end position="69"/>
    </location>
</feature>
<dbReference type="RefSeq" id="WP_230497463.1">
    <property type="nucleotide sequence ID" value="NZ_CAKJTG010000017.1"/>
</dbReference>
<evidence type="ECO:0000313" key="5">
    <source>
        <dbReference type="Proteomes" id="UP000789845"/>
    </source>
</evidence>
<dbReference type="GO" id="GO:0006465">
    <property type="term" value="P:signal peptide processing"/>
    <property type="evidence" value="ECO:0007669"/>
    <property type="project" value="TreeGrafter"/>
</dbReference>
<dbReference type="Gene3D" id="1.20.120.1220">
    <property type="match status" value="1"/>
</dbReference>
<evidence type="ECO:0000256" key="1">
    <source>
        <dbReference type="ARBA" id="ARBA00005801"/>
    </source>
</evidence>
<dbReference type="GO" id="GO:0004190">
    <property type="term" value="F:aspartic-type endopeptidase activity"/>
    <property type="evidence" value="ECO:0007669"/>
    <property type="project" value="InterPro"/>
</dbReference>
<dbReference type="PANTHER" id="PTHR30487">
    <property type="entry name" value="TYPE 4 PREPILIN-LIKE PROTEINS LEADER PEPTIDE-PROCESSING ENZYME"/>
    <property type="match status" value="1"/>
</dbReference>
<dbReference type="GO" id="GO:0005886">
    <property type="term" value="C:plasma membrane"/>
    <property type="evidence" value="ECO:0007669"/>
    <property type="project" value="TreeGrafter"/>
</dbReference>
<comment type="caution">
    <text evidence="4">The sequence shown here is derived from an EMBL/GenBank/DDBJ whole genome shotgun (WGS) entry which is preliminary data.</text>
</comment>
<dbReference type="InterPro" id="IPR050882">
    <property type="entry name" value="Prepilin_peptidase/N-MTase"/>
</dbReference>
<evidence type="ECO:0000256" key="2">
    <source>
        <dbReference type="SAM" id="Phobius"/>
    </source>
</evidence>
<evidence type="ECO:0000313" key="4">
    <source>
        <dbReference type="EMBL" id="CAG9609228.1"/>
    </source>
</evidence>
<sequence>MWTNILLIILLIICVVTDLKERKIYNKVLFPFFVLAIIYHLLTGGLSGFTSSLLGVLGGLAILLIPYLMGGMGAGDVKLLAVIGAIKGIGFVLMTSLYMAIVGGIIGLLILLFRKGIVYRFKQIFYFFVLKRQGVNISIGLDKEAMSTTYPYGVAIALGSIGAIYELTGGLF</sequence>
<evidence type="ECO:0000259" key="3">
    <source>
        <dbReference type="Pfam" id="PF01478"/>
    </source>
</evidence>
<dbReference type="AlphaFoldDB" id="A0A9C7LBT2"/>
<feature type="transmembrane region" description="Helical" evidence="2">
    <location>
        <begin position="89"/>
        <end position="113"/>
    </location>
</feature>
<dbReference type="InterPro" id="IPR000045">
    <property type="entry name" value="Prepilin_IV_endopep_pep"/>
</dbReference>
<gene>
    <name evidence="4" type="ORF">NEOCIP111885_02970</name>
</gene>
<dbReference type="Pfam" id="PF01478">
    <property type="entry name" value="Peptidase_A24"/>
    <property type="match status" value="1"/>
</dbReference>
<proteinExistence type="inferred from homology"/>
<reference evidence="4" key="1">
    <citation type="submission" date="2021-10" db="EMBL/GenBank/DDBJ databases">
        <authorList>
            <person name="Criscuolo A."/>
        </authorList>
    </citation>
    <scope>NUCLEOTIDE SEQUENCE</scope>
    <source>
        <strain evidence="4">CIP111885</strain>
    </source>
</reference>